<dbReference type="InterPro" id="IPR022749">
    <property type="entry name" value="D12N6_MeTrfase_N"/>
</dbReference>
<dbReference type="InterPro" id="IPR038333">
    <property type="entry name" value="T1MK-like_N_sf"/>
</dbReference>
<accession>T0ZJU2</accession>
<dbReference type="AlphaFoldDB" id="T0ZJU2"/>
<dbReference type="GO" id="GO:0009307">
    <property type="term" value="P:DNA restriction-modification system"/>
    <property type="evidence" value="ECO:0007669"/>
    <property type="project" value="UniProtKB-KW"/>
</dbReference>
<keyword evidence="1" id="KW-0680">Restriction system</keyword>
<dbReference type="EMBL" id="AUZX01015032">
    <property type="protein sequence ID" value="EQD30065.1"/>
    <property type="molecule type" value="Genomic_DNA"/>
</dbReference>
<evidence type="ECO:0000313" key="3">
    <source>
        <dbReference type="EMBL" id="EQD30065.1"/>
    </source>
</evidence>
<organism evidence="3">
    <name type="scientific">mine drainage metagenome</name>
    <dbReference type="NCBI Taxonomy" id="410659"/>
    <lineage>
        <taxon>unclassified sequences</taxon>
        <taxon>metagenomes</taxon>
        <taxon>ecological metagenomes</taxon>
    </lineage>
</organism>
<dbReference type="InterPro" id="IPR029063">
    <property type="entry name" value="SAM-dependent_MTases_sf"/>
</dbReference>
<feature type="non-terminal residue" evidence="3">
    <location>
        <position position="98"/>
    </location>
</feature>
<feature type="domain" description="N6 adenine-specific DNA methyltransferase N-terminal" evidence="2">
    <location>
        <begin position="15"/>
        <end position="96"/>
    </location>
</feature>
<sequence>MVCYLFVNGNFSGVTNFIWNVADLLRDVYKRKDYPDVILPFTILRRMDCVLSKTKEPVLETYDKYYGKLEDPSAVLKKVSGHNFYNVSKYDFKKLLSD</sequence>
<evidence type="ECO:0000256" key="1">
    <source>
        <dbReference type="ARBA" id="ARBA00022747"/>
    </source>
</evidence>
<keyword evidence="3" id="KW-0489">Methyltransferase</keyword>
<dbReference type="SUPFAM" id="SSF53335">
    <property type="entry name" value="S-adenosyl-L-methionine-dependent methyltransferases"/>
    <property type="match status" value="1"/>
</dbReference>
<comment type="caution">
    <text evidence="3">The sequence shown here is derived from an EMBL/GenBank/DDBJ whole genome shotgun (WGS) entry which is preliminary data.</text>
</comment>
<dbReference type="GO" id="GO:0008168">
    <property type="term" value="F:methyltransferase activity"/>
    <property type="evidence" value="ECO:0007669"/>
    <property type="project" value="UniProtKB-KW"/>
</dbReference>
<name>T0ZJU2_9ZZZZ</name>
<protein>
    <submittedName>
        <fullName evidence="3">Type I restriction-modification system methyltransferase subunit</fullName>
    </submittedName>
</protein>
<dbReference type="GO" id="GO:0032259">
    <property type="term" value="P:methylation"/>
    <property type="evidence" value="ECO:0007669"/>
    <property type="project" value="UniProtKB-KW"/>
</dbReference>
<reference evidence="3" key="2">
    <citation type="journal article" date="2014" name="ISME J.">
        <title>Microbial stratification in low pH oxic and suboxic macroscopic growths along an acid mine drainage.</title>
        <authorList>
            <person name="Mendez-Garcia C."/>
            <person name="Mesa V."/>
            <person name="Sprenger R.R."/>
            <person name="Richter M."/>
            <person name="Diez M.S."/>
            <person name="Solano J."/>
            <person name="Bargiela R."/>
            <person name="Golyshina O.V."/>
            <person name="Manteca A."/>
            <person name="Ramos J.L."/>
            <person name="Gallego J.R."/>
            <person name="Llorente I."/>
            <person name="Martins Dos Santos V.A."/>
            <person name="Jensen O.N."/>
            <person name="Pelaez A.I."/>
            <person name="Sanchez J."/>
            <person name="Ferrer M."/>
        </authorList>
    </citation>
    <scope>NUCLEOTIDE SEQUENCE</scope>
</reference>
<dbReference type="Pfam" id="PF12161">
    <property type="entry name" value="HsdM_N"/>
    <property type="match status" value="1"/>
</dbReference>
<proteinExistence type="predicted"/>
<keyword evidence="3" id="KW-0808">Transferase</keyword>
<evidence type="ECO:0000259" key="2">
    <source>
        <dbReference type="Pfam" id="PF12161"/>
    </source>
</evidence>
<dbReference type="Gene3D" id="1.20.1260.30">
    <property type="match status" value="1"/>
</dbReference>
<reference evidence="3" key="1">
    <citation type="submission" date="2013-08" db="EMBL/GenBank/DDBJ databases">
        <authorList>
            <person name="Mendez C."/>
            <person name="Richter M."/>
            <person name="Ferrer M."/>
            <person name="Sanchez J."/>
        </authorList>
    </citation>
    <scope>NUCLEOTIDE SEQUENCE</scope>
</reference>
<gene>
    <name evidence="3" type="ORF">B1A_20377</name>
</gene>